<evidence type="ECO:0000313" key="5">
    <source>
        <dbReference type="Proteomes" id="UP000239899"/>
    </source>
</evidence>
<dbReference type="SUPFAM" id="SSF49265">
    <property type="entry name" value="Fibronectin type III"/>
    <property type="match status" value="1"/>
</dbReference>
<feature type="region of interest" description="Disordered" evidence="1">
    <location>
        <begin position="4383"/>
        <end position="4410"/>
    </location>
</feature>
<dbReference type="EMBL" id="LHPG02000021">
    <property type="protein sequence ID" value="PRW20891.1"/>
    <property type="molecule type" value="Genomic_DNA"/>
</dbReference>
<dbReference type="InterPro" id="IPR003961">
    <property type="entry name" value="FN3_dom"/>
</dbReference>
<dbReference type="Pfam" id="PF03815">
    <property type="entry name" value="LCCL"/>
    <property type="match status" value="2"/>
</dbReference>
<dbReference type="InterPro" id="IPR051957">
    <property type="entry name" value="CRISP-LCCL_domain"/>
</dbReference>
<dbReference type="SMART" id="SM00060">
    <property type="entry name" value="FN3"/>
    <property type="match status" value="19"/>
</dbReference>
<dbReference type="PANTHER" id="PTHR31331:SF1">
    <property type="entry name" value="CYSTEINE RICH SECRETORY PROTEIN LCCL DOMAIN CONTAINING 2"/>
    <property type="match status" value="1"/>
</dbReference>
<keyword evidence="5" id="KW-1185">Reference proteome</keyword>
<dbReference type="InterPro" id="IPR036116">
    <property type="entry name" value="FN3_sf"/>
</dbReference>
<sequence length="6553" mass="683596">MRGLPVALVALLALTGLAAAAGPSGFRGVFSSWRRGRGLLEDPVLTSDVTFEGVTSGSNSIGLIVKQRSPFTPLRYGLYTFNSATNSWNSKVNLVGETRTASTEQPQGDATLKVYQVTLSSISTMTGFNATGYYRLYAGYLIGTDWFASATVGPGVAVGMPGAISVSAANVPSSNKLRITMTQGLQNTAGAYRYKVYKFGTDHTVSSNVEYTSGRVEITPWVNATTDFDTPDLSPGLYSVWVQAEHKDYSDSDSDTSSLFTTATSPAGTSYAIGTANQPVIVQADEPVAATLSNKFVVWFKYPDVNNVQQIGYTLDDVNSPGSTAVATCGASECTKVGTSKYLANVVPADSGAPSGATHKLETGTAVKGLYKIKLWGINAVTTEGTASAPSAAVATFDTPGTPSSVYSVQSADQSNTLTVQFSRTVEKIGSAYYFDVKDAAGNFAQYGSPPADMRDLPATIADVSLDTLQFATPVILGGSKRYRVVVHACTGKGTKCSGDADSNLAGVGQPSAPQNVAIAAGMTKLTVTWDSPTTDTASNYTVRLYSDAGDSTFTAASVANWPNMPWNNNPAETGLVYVEQPTGGQPRYTYTTSALTPGIATGYYRAEVLAQHPRYQSVPANSGTSNTAPQRAALGNPGALAVVNSEYQGALRRIEVTFSEATPQTAERYAVTVYSRATTGGSNVLIATWSEVPWTATVSGSNKKLTISTADNSSPAWPGPGRYVFVVHAGNAAGGDTGYNVASEVSSELRVGPPGRPDTTATDTNVSPVEIELVTGTPDLADSYGVEVYGYKYKENTCGDIIDSFDFPTNLDGALVQFTQAGATNATYCLMGVAYFYGGTYSQTSPTIVHLGLPTQPSQPTLISGRMKMDVTFPCPAIWNSRFMTFELKRVDKSVNTIVLSSDPTAANASPSLVRGTAGSGEWKITETWVASTGTCSFSVTTEDLPGTDSDAGQYQIKLVAHNGVGTRESLASANAWIGEPATPTNVAVHNSETVATTLQLSVDVPPSDVHGGYALQLDWLHAGETDAVQFNGGSTIYTPRTSVTDHPTDNTKWLVSFDLSKMTCGSGSCGDGRYKITYFAALSRFTPGGAFIDVPQYESQTGNYQEGYQKVASLFPTTDIYIGNPTAPTGLTILDDPRRIYDPTTNTLDLQIDVPEADVAKEYAYELYYYSVQKYDAGAVVGVGSFTRDSLTPVDEGGVNVFKLAIDLTKLDCNTATAGIQACASTFAGSYRLKSFTAVTRVAGAGKADAPVADLSGLTAGGDIIVEETGGTLEPAKHVHIPNVQLAATAGDTIVYIEVDALAGDNLMGWSYELQYWHGTTRTAQDVQDSSQNKRLYVSRLDASVNESGTRLRIPLKKLGSLECDYGAGFTACTAGGRFSLKSLTAYSWFDDAGAAVLESSYTSAHNDAGFTVLQDLLGSPRTAGTNWDMEFFVGAPVAPIGIREPGVLSSSSPLDIYITPPAADNAYSYSVTLERLPDGVTAAGSGTSITVEVYRGAVTLISNEYQLSILAADVGAALTAAGASGVVAGRYRLTGLAANPWSDVTGASAAPATFTAIPFVIGEPAGPSTVKVTNSPSLDTSIKIQMDEPSGDVHGGFVLQLKWLHAGQETTVQSNVPADGDTIFVPYSDAVRGTPGNGKWQIPFALSSMTCGSADCAEGRYEIVKFGTLSLFDDAGALVGTGSYKTGKKVWAPSPPTGSIFYGNPLEPQALSIVDRRIYDPTARTLDLQISIPERDVAKEYRVELHYYAIQDDDSSRVDLEKTISRFPVVPLAESGGKLTIPIDLSSLDCPSNKKCGAGSYRLKSFTAVSRVTGAGKADASVADLSGLTAGGDIIVEDLDGTPAAPLTVFIPNQPYAVSDRADTLISIEMDVPDKDNIMGWEYELEFEPGQGTNMFTKTAVKDSTGATTTLFTPRLSANASNGRLAFQVRMGDLRCDYGNDNYGDCPGGKFSLKSIKALSWFAKTTHAGISTAASSSAASRDTADSNSAYTKKTVIFGSPLADAASEWDAVFYVGAPDRPVIDSLPNVTLTTSPLIFYLEAQTEDNVYSYQVFLERLPAGAVDGAGTAISLELYRGSSAISKDPGDINGDRLRLSITSAELDAKLRAAGVTGTDVVVGRYRLYGFKAASWFDPPNPVDTYTDLPAYIIIGSPSDSTLVLNAAPSIRTGTTVEVSIDTPDADVAKFYTVDVEYHSGKAAVKTLEAAITCSTTFKQLLGSTAPAAGAAFAVRCPTGCLAETAAKVYTDDPGSRYLYTSSICRAFIHADLTIPSSGQLMVLLVAGLQLDQRSFKEDTFNDVTPSTPVGLTEADNWDFKFLGTDPLPASTTTFVVPRWGGARVSGNNLVLPIDLSQATCQGSTACAAGKFLVKSVTAHPHHNSGYTGYVQGVSGTNSAGPRPTFTFLGDPEVPTGVVADNSDATVDSFTISFDRPEADTALNYYLEVNKYFPGSSTSAAQKCSGTFDMPGATADAEGYTDSGTTRTIVLSNAMMGDSCSLAPGKFRVTTFKAVSRFNDQTNNYDQPATDETLKIGAHISVDSYFYVGPVDVVTDVISPHITEAASASINSLVVDWNQTSPDAARTASYQLFRQPVGASSATEVCSKTDLSQGDLDAVTYKAGSAQPLTLTVGLCTAGLLLPKGRYQIEWTVNGQPNANSKSYTSPFFYVGDTTPPGKPALTNDIASSPKRLFVEFDTPTTDNAESYKYDLVKVRDGFVTVPDAATTSDTAAGYEFVSDHTNQALPSNKVLGTSSNTFYLEGLAKGLYKVRVTSVNPNKDGALSLWSDVVGTDNPEVPVISSVPSVESGTTLSVKLVPPTDDTALFYTVDVAYYSGQQSTPKPLTTFTVMRFGTSGSYASFEGTGDDRKLVLPVDLSQVDCRTGGTTEQNKCGDGKYLVTQVKAHRWVNGGSSSSDASGVATSDAWTTFTFVGHPVAPTALSADNSDTATGTVTLRFARPDVDTAKEYAVVLTKYYPGGAAIAQMCSGKFSMPTTTAGTAPTVDNSDKRVISVTGLEPAAECGTLLGKFRVTELKAVSWFTDDTHDHDAPSDATTLNSGSVASYFYIGPVGALSYVSSPNMPITAATPSTLTSLTVHWEHSTVQDGHPAKQAQYTLKRYYNGDTSGEEICIDEPITASQLDSTAFKSGSTARLELAVTMCTTVAKGRYKLTWDVIGNPSSNTQSYTSDDFFFIGDPLAPGAAPEVTNDEVNNQLVVRFDTPAIDNAGGYKYDLVKVDSPSVTVPDDATTNGTGYSFVSAHKDKDLPDGASLDTDYNSFALTALPGALYRVRVKSVNPNGVAISAWSAAIGTGTPVAPVISAGADGVANVAEGSTTLVVKLDRPTADVALYYTVEVDYYSGKDVTPNPKMLAGPLQGTTLLDCATTGDAVPGLTHAAGNSLAVRCPANCAGQAGPVYNDGAYLSASSVCRAAIHKGILGETDGGAFRVTLKAGADPRGTLPAEESNSVTPVEYTGDALTPATNLDLVFEPLPTGADAFTVMRWGGANSFVQVEGTAPDEKLVLTIDLSQADCRTGGSAAENKCGNGKYVVRQVKAFGWYTGGNYLAKNTDVGTPMASNRALYTFVGDPAAPTNVAGVSADLSGPSLKFTLDRPEADTAKEYTVVVKQYFPGDDDAVTCSKTFSMPLDGTSSDIVDAGATRTITVRDLDGTGCSTLRGKYRVFSLTATSWHTGGTNGVFDQATFTTATYFYIGPVGAVSYVSSPNMPIAAATPSTLTSLTVHWEHATVQDGYPAKLAQYTLKKYLTGDTTTGSEVCTDEPITAAQLDGTAFESGSTTRLELAVAMCGSATVAKGRYKLTWAVSGNPASNTQTYTSDDFFFIGDPISPGKPTLTNDIVTSPKRLTVQFTTPTTDNAGGYKYDLVEVANPAITVPDDATPAMGSATTYTFVSGHSNQDLPGDASLGASANTFHLSNLADKLYRVRVTSVNPNGQAASVWSDIIGTGPISSKSTDSVTVVDGEDRLTVSFNLVAGALGYRYTIFTEDSSTNVLANHENVVIESPAITSVTWDGSTAATFEIVDKPGAELPAGRYTVAIAPKNTDATGAVQWGAYTHATTRAAVGTPGPPTAIGLANTPDGTGLKVGSVTVTYTAPSPDSGLEYWYAIYKADISADTQCYTTLGTKVATSTALLTATTKTFELTSLQSGDYQVRVGVKNGLTTGDSSVVAKLCDDLSTTTTLDKDVIWSDLSNAIVAVDNPDQPGKPSVEYIHGQNKLTVTFQAPATGRSYTYKVVDATRADEVQITVYVQNAFASTGIGSPASDGTYVGTPDPVTAVKLENTATDGTITVLYTPPAVDIAQDSAAGSYRYTVMARDSNCDWQDLSGNTAVDIGKPSYVSGSTTQRTFEIAGLAAGLYQVKVWGLIVHPNGKDGSNQPQTIEEPSTETTSAGDHSDASKTYMRSGTIAVGTPGVPQVSLTGAVDGMTIQFNSITGNDNALSYKWVYLKDEDTANADVGSQLAKAIPLTAATQTSAWMGFIDPLVVEGRYPVSYKVPLNEALCGDNRDAACQEGTYRVGVIAVNGFGESAYALTTVADSSIMGLPATPTVTSLVVAENTMETLDAKWQISNKWTALSYRFDLRNDVGTDTYGSPLTAASASNTDQSFSQDVSPMAGGSYTGSGVYYLTVTAENDNGQSTSVEFPDTGRVVGIPIAGGALGLRSVQVADPTTRQLTLSFKDGWNSWTEVEGSCETTYEWEVLRSPGLSLVASSSQTIDPCSPPSGVLCAGTGAARGCSNIITGVAGSGLPDGRYQVVVVAYNQYGYKRSATSNIVTVGAPSSTPLVLTPRDGSSQVSVTFATPARPGSYECQATGADGTTWSPTVTKTLSQVSVSDDGATTRIDITSTDVPALGTKQQRWAVQCKPINSFSASVDWSAAVVAASGAPTAVSPAPTLSLPSSGNGVKFGFTPASPDAAMRYVFILEAQNGTVWESPAVAFDSNELEPGSGGAKEYTWTTAPSGQFTGKVRSINGVGNTTSAASAALAVGLPGQPGTPEAQNGQASFVVSFNPGTPSTATAFYFNIYTEDGTTPVNTGGKLLAPTPTTPSGGYDYSGMTPADLLSFDTGNLATLAGVNLLAGVYRITVFAYNGNAPTELQYSPESAKSNLVSLGKPGIPTGLTVSPGLRKLKAAFTPPSPDAAVYYEYTVRDASRVNVPGATRIRVERSALTQDAGKLSFETVDLNTYQLYSVRLTAVGYGSVFSSWSANALAGMPSPAPSGVTLTPGQTSLKVTFTAPALLAATDTFAYKLYTLGATPQPVGDANGYVVPRVNITGDLSTSGSKSFDIQLDTAATPAYDVLKAPAGGYYVEVLPARVLASGSPPPQELGAPSAQAGPATLGAPQTPAIKLDVTSVTYSADPQATVQWAYDTYSTYTKVEWRINKASDGTEVASGNRDVSRDTATAISSPLSETISLKYTSGVYQGTTLRGRYTVEVRMASAQGTSDWSPPSDAFAAGAPSEPATVTITNDPAKTPSLSGTFTLPADPCYDTLSYRLVNVNQDGSDGTPVLGANVWKALAAGDITENAGTFTFDIPDSISVGGGSSVAVASPGRYRLDMRATTNNGAAPADYIGSAVSPTPQTPAYKGVPVAATAVSSTSGVAAITLSFQGAEFATSYRVHVLDNSDAVKQTATMPDTISGTGSKSYSLDAVTLGSPPAGGATYKLKVESRNPNSPATGALSSASSLVIYGKLAKPDAPELVWVPLAGSDPAHAELRFAAITAPSGADPTYEYQLYDATQSPPTAVGGWQAIDLSQATGDGSAGDKYKVRLAPSPGKYTATLRAKTALGDSATSDESEPSAEEVTGVTSQPGILAVGSGDSTIVTEDSGATTVVLLITLPTSNTGSTKPQLQMRMDTAEPTPAAQGSWANVADSCTGSPALCIDGGAGTSQSPLQVKLTLSATDLPSPRRVSFVARTENDNGPGAESSPSNAISVGRPKPPTVTAVGSATGVEVTFTPDTLLTGDTFKYWAVDASAGSSSETRLVEAEVSSWTAGTGAQRKFTVPFADFEGTNVPYIVTLQMAAVNANAKRSIHGSSATAVTVGPVTAPTGVSAAAAVISNTATVAVSYTPGDTTGIADRYRIKAYPESSRLVVLTFDAATATSTTAQQSTTLTVGGSVGELPPGRWRFAVVAENANSQAESAAYPTSDWVSAGIPGAPIITGVDGTADSGATISFTTAADNTADRVRVYYADGSLPWTALSTLFNVDRSEAVKTASVAMGGSDGLPRSGNWRFKLEAVNNAGGSPSYTASPQSNAWPATTVGLPGAPIINSVGGVVGSLSTITLTLKQAADKTATAFVLRVHDASGSLISDYSAPLLSIGAPDGSGWQKVVFATDQSASRLGGSYKFKVAAINSLGTGEDSDLTATATAAYKPAAPEQLVATKGTSQATLTFAPAAGAVSYEAAILPASGDWRVPTDALQLYAPASVQQIDEGGTAKLTFEVPLAAFAYRDGQYKFQVRGVDANGVRGDWSAESGAVTVGAPDAPTGLAVTSKLGSSAVDLSFVPAWLAEQGYQIEVLDKDGNAVLDTLTVQASSCSAKASSPQ</sequence>
<comment type="caution">
    <text evidence="4">The sequence shown here is derived from an EMBL/GenBank/DDBJ whole genome shotgun (WGS) entry which is preliminary data.</text>
</comment>
<accession>A0A2P6TE22</accession>
<reference evidence="4 5" key="1">
    <citation type="journal article" date="2018" name="Plant J.">
        <title>Genome sequences of Chlorella sorokiniana UTEX 1602 and Micractinium conductrix SAG 241.80: implications to maltose excretion by a green alga.</title>
        <authorList>
            <person name="Arriola M.B."/>
            <person name="Velmurugan N."/>
            <person name="Zhang Y."/>
            <person name="Plunkett M.H."/>
            <person name="Hondzo H."/>
            <person name="Barney B.M."/>
        </authorList>
    </citation>
    <scope>NUCLEOTIDE SEQUENCE [LARGE SCALE GENOMIC DNA]</scope>
    <source>
        <strain evidence="5">UTEX 1602</strain>
    </source>
</reference>
<dbReference type="SMART" id="SM00603">
    <property type="entry name" value="LCCL"/>
    <property type="match status" value="2"/>
</dbReference>
<dbReference type="Gene3D" id="2.170.130.20">
    <property type="entry name" value="LCCL-like domain"/>
    <property type="match status" value="2"/>
</dbReference>
<dbReference type="Proteomes" id="UP000239899">
    <property type="component" value="Unassembled WGS sequence"/>
</dbReference>
<organism evidence="4 5">
    <name type="scientific">Chlorella sorokiniana</name>
    <name type="common">Freshwater green alga</name>
    <dbReference type="NCBI Taxonomy" id="3076"/>
    <lineage>
        <taxon>Eukaryota</taxon>
        <taxon>Viridiplantae</taxon>
        <taxon>Chlorophyta</taxon>
        <taxon>core chlorophytes</taxon>
        <taxon>Trebouxiophyceae</taxon>
        <taxon>Chlorellales</taxon>
        <taxon>Chlorellaceae</taxon>
        <taxon>Chlorella clade</taxon>
        <taxon>Chlorella</taxon>
    </lineage>
</organism>
<evidence type="ECO:0000259" key="3">
    <source>
        <dbReference type="PROSITE" id="PS50820"/>
    </source>
</evidence>
<dbReference type="SUPFAM" id="SSF69848">
    <property type="entry name" value="LCCL domain"/>
    <property type="match status" value="2"/>
</dbReference>
<dbReference type="OrthoDB" id="441660at2759"/>
<dbReference type="InterPro" id="IPR004043">
    <property type="entry name" value="LCCL"/>
</dbReference>
<proteinExistence type="predicted"/>
<gene>
    <name evidence="4" type="ORF">C2E21_8580</name>
</gene>
<dbReference type="PROSITE" id="PS50820">
    <property type="entry name" value="LCCL"/>
    <property type="match status" value="2"/>
</dbReference>
<feature type="domain" description="LCCL" evidence="3">
    <location>
        <begin position="3374"/>
        <end position="3450"/>
    </location>
</feature>
<keyword evidence="2" id="KW-0732">Signal</keyword>
<protein>
    <submittedName>
        <fullName evidence="4">Fibronectin type III domain-containing</fullName>
    </submittedName>
</protein>
<feature type="chain" id="PRO_5015124383" evidence="2">
    <location>
        <begin position="21"/>
        <end position="6553"/>
    </location>
</feature>
<feature type="domain" description="LCCL" evidence="3">
    <location>
        <begin position="2205"/>
        <end position="2287"/>
    </location>
</feature>
<dbReference type="InterPro" id="IPR036609">
    <property type="entry name" value="LCCL_sf"/>
</dbReference>
<dbReference type="STRING" id="3076.A0A2P6TE22"/>
<name>A0A2P6TE22_CHLSO</name>
<dbReference type="PANTHER" id="PTHR31331">
    <property type="entry name" value="LCCL DOMAIN PROTEIN (AFU_ORTHOLOGUE AFUA_5G08630)"/>
    <property type="match status" value="1"/>
</dbReference>
<feature type="compositionally biased region" description="Polar residues" evidence="1">
    <location>
        <begin position="4385"/>
        <end position="4404"/>
    </location>
</feature>
<feature type="region of interest" description="Disordered" evidence="1">
    <location>
        <begin position="5924"/>
        <end position="5947"/>
    </location>
</feature>
<evidence type="ECO:0000256" key="2">
    <source>
        <dbReference type="SAM" id="SignalP"/>
    </source>
</evidence>
<feature type="region of interest" description="Disordered" evidence="1">
    <location>
        <begin position="5796"/>
        <end position="5815"/>
    </location>
</feature>
<evidence type="ECO:0000256" key="1">
    <source>
        <dbReference type="SAM" id="MobiDB-lite"/>
    </source>
</evidence>
<evidence type="ECO:0000313" key="4">
    <source>
        <dbReference type="EMBL" id="PRW20891.1"/>
    </source>
</evidence>
<feature type="signal peptide" evidence="2">
    <location>
        <begin position="1"/>
        <end position="20"/>
    </location>
</feature>